<feature type="domain" description="ABC-2 type transporter transmembrane" evidence="6">
    <location>
        <begin position="55"/>
        <end position="238"/>
    </location>
</feature>
<organism evidence="7 8">
    <name type="scientific">Chitinophaga qingshengii</name>
    <dbReference type="NCBI Taxonomy" id="1569794"/>
    <lineage>
        <taxon>Bacteria</taxon>
        <taxon>Pseudomonadati</taxon>
        <taxon>Bacteroidota</taxon>
        <taxon>Chitinophagia</taxon>
        <taxon>Chitinophagales</taxon>
        <taxon>Chitinophagaceae</taxon>
        <taxon>Chitinophaga</taxon>
    </lineage>
</organism>
<protein>
    <submittedName>
        <fullName evidence="7">ABC transporter permease</fullName>
    </submittedName>
</protein>
<comment type="caution">
    <text evidence="7">The sequence shown here is derived from an EMBL/GenBank/DDBJ whole genome shotgun (WGS) entry which is preliminary data.</text>
</comment>
<feature type="transmembrane region" description="Helical" evidence="5">
    <location>
        <begin position="133"/>
        <end position="160"/>
    </location>
</feature>
<feature type="transmembrane region" description="Helical" evidence="5">
    <location>
        <begin position="53"/>
        <end position="73"/>
    </location>
</feature>
<evidence type="ECO:0000256" key="2">
    <source>
        <dbReference type="ARBA" id="ARBA00022692"/>
    </source>
</evidence>
<gene>
    <name evidence="7" type="ORF">ICL07_01550</name>
</gene>
<evidence type="ECO:0000256" key="4">
    <source>
        <dbReference type="ARBA" id="ARBA00023136"/>
    </source>
</evidence>
<feature type="transmembrane region" description="Helical" evidence="5">
    <location>
        <begin position="172"/>
        <end position="190"/>
    </location>
</feature>
<keyword evidence="4 5" id="KW-0472">Membrane</keyword>
<evidence type="ECO:0000256" key="5">
    <source>
        <dbReference type="SAM" id="Phobius"/>
    </source>
</evidence>
<sequence length="247" mass="26782">MQTNIPQTSAVMTALLRADFTTLWRNRRSLRLVLLVPLVIVISWKGLVKTMGGPYVIAGGITIGLISIGLLGYTNSIARDRDKGVFQRLRVGPVAAWTIMCSRILVQIATIMVMTIAIFAVGSAVDKITLSPMGYLMGFLAAILGGALYLSLGQLIVGLIKNPETVNSTTRLVYFIFIMVGMLGNFGVLGEAVKEAVQWSPYGVVNRVIGTALQPATWNMQATYAMLATIGYTIVFAAAGIRFFKWN</sequence>
<comment type="subcellular location">
    <subcellularLocation>
        <location evidence="1">Membrane</location>
        <topology evidence="1">Multi-pass membrane protein</topology>
    </subcellularLocation>
</comment>
<dbReference type="RefSeq" id="WP_188086189.1">
    <property type="nucleotide sequence ID" value="NZ_JACVFC010000001.1"/>
</dbReference>
<feature type="transmembrane region" description="Helical" evidence="5">
    <location>
        <begin position="224"/>
        <end position="244"/>
    </location>
</feature>
<accession>A0ABR7THP5</accession>
<evidence type="ECO:0000256" key="1">
    <source>
        <dbReference type="ARBA" id="ARBA00004141"/>
    </source>
</evidence>
<dbReference type="InterPro" id="IPR013525">
    <property type="entry name" value="ABC2_TM"/>
</dbReference>
<evidence type="ECO:0000259" key="6">
    <source>
        <dbReference type="Pfam" id="PF12698"/>
    </source>
</evidence>
<dbReference type="Proteomes" id="UP000659124">
    <property type="component" value="Unassembled WGS sequence"/>
</dbReference>
<feature type="transmembrane region" description="Helical" evidence="5">
    <location>
        <begin position="30"/>
        <end position="47"/>
    </location>
</feature>
<dbReference type="Pfam" id="PF12698">
    <property type="entry name" value="ABC2_membrane_3"/>
    <property type="match status" value="1"/>
</dbReference>
<evidence type="ECO:0000256" key="3">
    <source>
        <dbReference type="ARBA" id="ARBA00022989"/>
    </source>
</evidence>
<evidence type="ECO:0000313" key="7">
    <source>
        <dbReference type="EMBL" id="MBC9929036.1"/>
    </source>
</evidence>
<dbReference type="PANTHER" id="PTHR43027">
    <property type="entry name" value="DOXORUBICIN RESISTANCE ABC TRANSPORTER PERMEASE PROTEIN DRRC-RELATED"/>
    <property type="match status" value="1"/>
</dbReference>
<name>A0ABR7THP5_9BACT</name>
<evidence type="ECO:0000313" key="8">
    <source>
        <dbReference type="Proteomes" id="UP000659124"/>
    </source>
</evidence>
<dbReference type="EMBL" id="JACVFC010000001">
    <property type="protein sequence ID" value="MBC9929036.1"/>
    <property type="molecule type" value="Genomic_DNA"/>
</dbReference>
<reference evidence="7 8" key="1">
    <citation type="submission" date="2020-09" db="EMBL/GenBank/DDBJ databases">
        <title>Genome sequences of type strains of Chitinophaga qingshengii and Chitinophaga varians.</title>
        <authorList>
            <person name="Kittiwongwattana C."/>
        </authorList>
    </citation>
    <scope>NUCLEOTIDE SEQUENCE [LARGE SCALE GENOMIC DNA]</scope>
    <source>
        <strain evidence="7 8">JCM 30026</strain>
    </source>
</reference>
<feature type="transmembrane region" description="Helical" evidence="5">
    <location>
        <begin position="94"/>
        <end position="121"/>
    </location>
</feature>
<dbReference type="PANTHER" id="PTHR43027:SF2">
    <property type="entry name" value="TRANSPORT PERMEASE PROTEIN"/>
    <property type="match status" value="1"/>
</dbReference>
<keyword evidence="8" id="KW-1185">Reference proteome</keyword>
<keyword evidence="2 5" id="KW-0812">Transmembrane</keyword>
<keyword evidence="3 5" id="KW-1133">Transmembrane helix</keyword>
<proteinExistence type="predicted"/>
<dbReference type="InterPro" id="IPR052902">
    <property type="entry name" value="ABC-2_transporter"/>
</dbReference>